<proteinExistence type="predicted"/>
<gene>
    <name evidence="5" type="ORF">GCM10011579_022570</name>
</gene>
<dbReference type="SUPFAM" id="SSF46785">
    <property type="entry name" value="Winged helix' DNA-binding domain"/>
    <property type="match status" value="1"/>
</dbReference>
<keyword evidence="3" id="KW-0804">Transcription</keyword>
<sequence>MDGMPQPTIVIDGIEPLDLPGARQSIAPLHALLRECILDGRLAPGTVLSQVALGRQLGVSRTPVREALRMLQEEGFVEAEPNQRMRVTGIDPAELDADYAMRIMLETLAMTMTLDGFGARARREAKAQVTAMRRAARAKDIEGWFTAHGEYHRLLTAGAGAALQRQLRALSDRSVRYIRITQLFDPKSWSEPGNVEHPAILDAVVAGDREAAVSCLAHHLERTALRVLRDHAPDYVPAAVPNAMSLVNAGPSPWET</sequence>
<dbReference type="Pfam" id="PF00392">
    <property type="entry name" value="GntR"/>
    <property type="match status" value="1"/>
</dbReference>
<evidence type="ECO:0000313" key="6">
    <source>
        <dbReference type="Proteomes" id="UP000600365"/>
    </source>
</evidence>
<dbReference type="PRINTS" id="PR00035">
    <property type="entry name" value="HTHGNTR"/>
</dbReference>
<protein>
    <submittedName>
        <fullName evidence="5">GntR family transcriptional regulator</fullName>
    </submittedName>
</protein>
<dbReference type="SMART" id="SM00895">
    <property type="entry name" value="FCD"/>
    <property type="match status" value="1"/>
</dbReference>
<evidence type="ECO:0000256" key="3">
    <source>
        <dbReference type="ARBA" id="ARBA00023163"/>
    </source>
</evidence>
<evidence type="ECO:0000313" key="5">
    <source>
        <dbReference type="EMBL" id="GGN58796.1"/>
    </source>
</evidence>
<reference evidence="5 6" key="1">
    <citation type="journal article" date="2014" name="Int. J. Syst. Evol. Microbiol.">
        <title>Complete genome sequence of Corynebacterium casei LMG S-19264T (=DSM 44701T), isolated from a smear-ripened cheese.</title>
        <authorList>
            <consortium name="US DOE Joint Genome Institute (JGI-PGF)"/>
            <person name="Walter F."/>
            <person name="Albersmeier A."/>
            <person name="Kalinowski J."/>
            <person name="Ruckert C."/>
        </authorList>
    </citation>
    <scope>NUCLEOTIDE SEQUENCE [LARGE SCALE GENOMIC DNA]</scope>
    <source>
        <strain evidence="5 6">CGMCC 4.7111</strain>
    </source>
</reference>
<dbReference type="Gene3D" id="1.10.10.10">
    <property type="entry name" value="Winged helix-like DNA-binding domain superfamily/Winged helix DNA-binding domain"/>
    <property type="match status" value="1"/>
</dbReference>
<dbReference type="PROSITE" id="PS50949">
    <property type="entry name" value="HTH_GNTR"/>
    <property type="match status" value="1"/>
</dbReference>
<dbReference type="CDD" id="cd07377">
    <property type="entry name" value="WHTH_GntR"/>
    <property type="match status" value="1"/>
</dbReference>
<dbReference type="Proteomes" id="UP000600365">
    <property type="component" value="Unassembled WGS sequence"/>
</dbReference>
<name>A0A918D2G2_9ACTN</name>
<accession>A0A918D2G2</accession>
<evidence type="ECO:0000259" key="4">
    <source>
        <dbReference type="PROSITE" id="PS50949"/>
    </source>
</evidence>
<evidence type="ECO:0000256" key="2">
    <source>
        <dbReference type="ARBA" id="ARBA00023125"/>
    </source>
</evidence>
<dbReference type="PANTHER" id="PTHR43537">
    <property type="entry name" value="TRANSCRIPTIONAL REGULATOR, GNTR FAMILY"/>
    <property type="match status" value="1"/>
</dbReference>
<dbReference type="EMBL" id="BMMM01000003">
    <property type="protein sequence ID" value="GGN58796.1"/>
    <property type="molecule type" value="Genomic_DNA"/>
</dbReference>
<evidence type="ECO:0000256" key="1">
    <source>
        <dbReference type="ARBA" id="ARBA00023015"/>
    </source>
</evidence>
<dbReference type="InterPro" id="IPR011711">
    <property type="entry name" value="GntR_C"/>
</dbReference>
<dbReference type="PANTHER" id="PTHR43537:SF45">
    <property type="entry name" value="GNTR FAMILY REGULATORY PROTEIN"/>
    <property type="match status" value="1"/>
</dbReference>
<dbReference type="GO" id="GO:0003700">
    <property type="term" value="F:DNA-binding transcription factor activity"/>
    <property type="evidence" value="ECO:0007669"/>
    <property type="project" value="InterPro"/>
</dbReference>
<keyword evidence="2" id="KW-0238">DNA-binding</keyword>
<comment type="caution">
    <text evidence="5">The sequence shown here is derived from an EMBL/GenBank/DDBJ whole genome shotgun (WGS) entry which is preliminary data.</text>
</comment>
<organism evidence="5 6">
    <name type="scientific">Streptomyces albiflavescens</name>
    <dbReference type="NCBI Taxonomy" id="1623582"/>
    <lineage>
        <taxon>Bacteria</taxon>
        <taxon>Bacillati</taxon>
        <taxon>Actinomycetota</taxon>
        <taxon>Actinomycetes</taxon>
        <taxon>Kitasatosporales</taxon>
        <taxon>Streptomycetaceae</taxon>
        <taxon>Streptomyces</taxon>
    </lineage>
</organism>
<dbReference type="AlphaFoldDB" id="A0A918D2G2"/>
<dbReference type="InterPro" id="IPR008920">
    <property type="entry name" value="TF_FadR/GntR_C"/>
</dbReference>
<dbReference type="Pfam" id="PF07729">
    <property type="entry name" value="FCD"/>
    <property type="match status" value="1"/>
</dbReference>
<keyword evidence="1" id="KW-0805">Transcription regulation</keyword>
<dbReference type="InterPro" id="IPR000524">
    <property type="entry name" value="Tscrpt_reg_HTH_GntR"/>
</dbReference>
<feature type="domain" description="HTH gntR-type" evidence="4">
    <location>
        <begin position="23"/>
        <end position="90"/>
    </location>
</feature>
<dbReference type="SMART" id="SM00345">
    <property type="entry name" value="HTH_GNTR"/>
    <property type="match status" value="1"/>
</dbReference>
<dbReference type="GO" id="GO:0003677">
    <property type="term" value="F:DNA binding"/>
    <property type="evidence" value="ECO:0007669"/>
    <property type="project" value="UniProtKB-KW"/>
</dbReference>
<dbReference type="InterPro" id="IPR036390">
    <property type="entry name" value="WH_DNA-bd_sf"/>
</dbReference>
<keyword evidence="6" id="KW-1185">Reference proteome</keyword>
<dbReference type="InterPro" id="IPR036388">
    <property type="entry name" value="WH-like_DNA-bd_sf"/>
</dbReference>
<dbReference type="Gene3D" id="1.20.120.530">
    <property type="entry name" value="GntR ligand-binding domain-like"/>
    <property type="match status" value="1"/>
</dbReference>
<dbReference type="SUPFAM" id="SSF48008">
    <property type="entry name" value="GntR ligand-binding domain-like"/>
    <property type="match status" value="1"/>
</dbReference>